<comment type="caution">
    <text evidence="1">The sequence shown here is derived from an EMBL/GenBank/DDBJ whole genome shotgun (WGS) entry which is preliminary data.</text>
</comment>
<sequence length="146" mass="16885">MLSGCIYAALSCPCYLFWSNTKHIYFSPIDLSSTLLHVQYHALYIHTRSLFSLDHSRLYIADYCPASQSSFLSHFVVNPCKPFISGKRPTFSICSFVRAWVFRELSPLYLLPRLLKQRDIIWAGKKFRVHYGGVAERVADSKQCHM</sequence>
<dbReference type="Proteomes" id="UP000593567">
    <property type="component" value="Unassembled WGS sequence"/>
</dbReference>
<keyword evidence="2" id="KW-1185">Reference proteome</keyword>
<dbReference type="AlphaFoldDB" id="A0A7J7IV06"/>
<proteinExistence type="predicted"/>
<dbReference type="EMBL" id="VXIV02003406">
    <property type="protein sequence ID" value="KAF6017366.1"/>
    <property type="molecule type" value="Genomic_DNA"/>
</dbReference>
<evidence type="ECO:0000313" key="2">
    <source>
        <dbReference type="Proteomes" id="UP000593567"/>
    </source>
</evidence>
<organism evidence="1 2">
    <name type="scientific">Bugula neritina</name>
    <name type="common">Brown bryozoan</name>
    <name type="synonym">Sertularia neritina</name>
    <dbReference type="NCBI Taxonomy" id="10212"/>
    <lineage>
        <taxon>Eukaryota</taxon>
        <taxon>Metazoa</taxon>
        <taxon>Spiralia</taxon>
        <taxon>Lophotrochozoa</taxon>
        <taxon>Bryozoa</taxon>
        <taxon>Gymnolaemata</taxon>
        <taxon>Cheilostomatida</taxon>
        <taxon>Flustrina</taxon>
        <taxon>Buguloidea</taxon>
        <taxon>Bugulidae</taxon>
        <taxon>Bugula</taxon>
    </lineage>
</organism>
<accession>A0A7J7IV06</accession>
<gene>
    <name evidence="1" type="ORF">EB796_024320</name>
</gene>
<protein>
    <submittedName>
        <fullName evidence="1">Uncharacterized protein</fullName>
    </submittedName>
</protein>
<reference evidence="1" key="1">
    <citation type="submission" date="2020-06" db="EMBL/GenBank/DDBJ databases">
        <title>Draft genome of Bugula neritina, a colonial animal packing powerful symbionts and potential medicines.</title>
        <authorList>
            <person name="Rayko M."/>
        </authorList>
    </citation>
    <scope>NUCLEOTIDE SEQUENCE [LARGE SCALE GENOMIC DNA]</scope>
    <source>
        <strain evidence="1">Kwan_BN1</strain>
    </source>
</reference>
<name>A0A7J7IV06_BUGNE</name>
<evidence type="ECO:0000313" key="1">
    <source>
        <dbReference type="EMBL" id="KAF6017366.1"/>
    </source>
</evidence>